<evidence type="ECO:0000256" key="6">
    <source>
        <dbReference type="ARBA" id="ARBA00022946"/>
    </source>
</evidence>
<dbReference type="EMBL" id="JAKZMM010000018">
    <property type="protein sequence ID" value="MCJ2380690.1"/>
    <property type="molecule type" value="Genomic_DNA"/>
</dbReference>
<reference evidence="11 12" key="1">
    <citation type="submission" date="2022-03" db="EMBL/GenBank/DDBJ databases">
        <title>Parabacteroides sp. nov. isolated from swine feces.</title>
        <authorList>
            <person name="Bak J.E."/>
        </authorList>
    </citation>
    <scope>NUCLEOTIDE SEQUENCE [LARGE SCALE GENOMIC DNA]</scope>
    <source>
        <strain evidence="11 12">AGMB00274</strain>
    </source>
</reference>
<proteinExistence type="predicted"/>
<keyword evidence="8" id="KW-0443">Lipid metabolism</keyword>
<name>A0ABT0C1E5_9BACT</name>
<evidence type="ECO:0000313" key="11">
    <source>
        <dbReference type="EMBL" id="MCJ2380690.1"/>
    </source>
</evidence>
<dbReference type="PROSITE" id="PS50075">
    <property type="entry name" value="CARRIER"/>
    <property type="match status" value="1"/>
</dbReference>
<keyword evidence="5" id="KW-0276">Fatty acid metabolism</keyword>
<evidence type="ECO:0000259" key="10">
    <source>
        <dbReference type="PROSITE" id="PS50075"/>
    </source>
</evidence>
<evidence type="ECO:0000256" key="8">
    <source>
        <dbReference type="ARBA" id="ARBA00023098"/>
    </source>
</evidence>
<keyword evidence="2" id="KW-0596">Phosphopantetheine</keyword>
<keyword evidence="6" id="KW-0809">Transit peptide</keyword>
<sequence length="80" mass="9241">MNTEEKVMAIIHRYDSDAKVDDQLKDDLMFDSLDMVETAMSVEKEFSISITDEEMEDPMWDTATVQDLIDFVKGKMEELG</sequence>
<dbReference type="InterPro" id="IPR036736">
    <property type="entry name" value="ACP-like_sf"/>
</dbReference>
<evidence type="ECO:0000256" key="9">
    <source>
        <dbReference type="ARBA" id="ARBA00023160"/>
    </source>
</evidence>
<accession>A0ABT0C1E5</accession>
<dbReference type="PANTHER" id="PTHR20863:SF28">
    <property type="entry name" value="ACYL CARRIER PROTEIN, MITOCHONDRIAL"/>
    <property type="match status" value="1"/>
</dbReference>
<gene>
    <name evidence="11" type="ORF">MUN53_08720</name>
</gene>
<evidence type="ECO:0000256" key="1">
    <source>
        <dbReference type="ARBA" id="ARBA00022448"/>
    </source>
</evidence>
<dbReference type="Proteomes" id="UP001165444">
    <property type="component" value="Unassembled WGS sequence"/>
</dbReference>
<dbReference type="InterPro" id="IPR003231">
    <property type="entry name" value="ACP"/>
</dbReference>
<keyword evidence="3" id="KW-0444">Lipid biosynthesis</keyword>
<dbReference type="InterPro" id="IPR009081">
    <property type="entry name" value="PP-bd_ACP"/>
</dbReference>
<keyword evidence="7" id="KW-0249">Electron transport</keyword>
<dbReference type="SUPFAM" id="SSF47336">
    <property type="entry name" value="ACP-like"/>
    <property type="match status" value="1"/>
</dbReference>
<dbReference type="Pfam" id="PF00550">
    <property type="entry name" value="PP-binding"/>
    <property type="match status" value="1"/>
</dbReference>
<evidence type="ECO:0000313" key="12">
    <source>
        <dbReference type="Proteomes" id="UP001165444"/>
    </source>
</evidence>
<keyword evidence="12" id="KW-1185">Reference proteome</keyword>
<keyword evidence="4" id="KW-0597">Phosphoprotein</keyword>
<keyword evidence="1" id="KW-0813">Transport</keyword>
<dbReference type="RefSeq" id="WP_243324819.1">
    <property type="nucleotide sequence ID" value="NZ_JAKZMM010000018.1"/>
</dbReference>
<evidence type="ECO:0000256" key="2">
    <source>
        <dbReference type="ARBA" id="ARBA00022450"/>
    </source>
</evidence>
<protein>
    <submittedName>
        <fullName evidence="11">Phosphopantetheine-binding protein</fullName>
    </submittedName>
</protein>
<dbReference type="PANTHER" id="PTHR20863">
    <property type="entry name" value="ACYL CARRIER PROTEIN"/>
    <property type="match status" value="1"/>
</dbReference>
<feature type="domain" description="Carrier" evidence="10">
    <location>
        <begin position="1"/>
        <end position="76"/>
    </location>
</feature>
<dbReference type="Gene3D" id="1.10.1200.10">
    <property type="entry name" value="ACP-like"/>
    <property type="match status" value="1"/>
</dbReference>
<organism evidence="11 12">
    <name type="scientific">Parabacteroides faecalis</name>
    <dbReference type="NCBI Taxonomy" id="2924040"/>
    <lineage>
        <taxon>Bacteria</taxon>
        <taxon>Pseudomonadati</taxon>
        <taxon>Bacteroidota</taxon>
        <taxon>Bacteroidia</taxon>
        <taxon>Bacteroidales</taxon>
        <taxon>Tannerellaceae</taxon>
        <taxon>Parabacteroides</taxon>
    </lineage>
</organism>
<evidence type="ECO:0000256" key="7">
    <source>
        <dbReference type="ARBA" id="ARBA00022982"/>
    </source>
</evidence>
<evidence type="ECO:0000256" key="4">
    <source>
        <dbReference type="ARBA" id="ARBA00022553"/>
    </source>
</evidence>
<evidence type="ECO:0000256" key="5">
    <source>
        <dbReference type="ARBA" id="ARBA00022832"/>
    </source>
</evidence>
<keyword evidence="9" id="KW-0275">Fatty acid biosynthesis</keyword>
<evidence type="ECO:0000256" key="3">
    <source>
        <dbReference type="ARBA" id="ARBA00022516"/>
    </source>
</evidence>
<comment type="caution">
    <text evidence="11">The sequence shown here is derived from an EMBL/GenBank/DDBJ whole genome shotgun (WGS) entry which is preliminary data.</text>
</comment>